<dbReference type="InterPro" id="IPR051327">
    <property type="entry name" value="MATE_MepA_subfamily"/>
</dbReference>
<keyword evidence="5" id="KW-1003">Cell membrane</keyword>
<feature type="transmembrane region" description="Helical" evidence="11">
    <location>
        <begin position="303"/>
        <end position="325"/>
    </location>
</feature>
<feature type="transmembrane region" description="Helical" evidence="11">
    <location>
        <begin position="217"/>
        <end position="240"/>
    </location>
</feature>
<reference evidence="13" key="1">
    <citation type="submission" date="2011-07" db="EMBL/GenBank/DDBJ databases">
        <title>Complete genome sequence of Acetobacterium woodii.</title>
        <authorList>
            <person name="Poehlein A."/>
            <person name="Schmidt S."/>
            <person name="Kaster A.-K."/>
            <person name="Goenrich M."/>
            <person name="Vollmers J."/>
            <person name="Thuermer A."/>
            <person name="Gottschalk G."/>
            <person name="Thauer R.K."/>
            <person name="Daniel R."/>
            <person name="Mueller V."/>
        </authorList>
    </citation>
    <scope>NUCLEOTIDE SEQUENCE [LARGE SCALE GENOMIC DNA]</scope>
    <source>
        <strain evidence="13">ATCC 29683 / DSM 1030 / JCM 2381 / KCTC 1655 / WB1</strain>
    </source>
</reference>
<evidence type="ECO:0000256" key="8">
    <source>
        <dbReference type="ARBA" id="ARBA00023136"/>
    </source>
</evidence>
<feature type="transmembrane region" description="Helical" evidence="11">
    <location>
        <begin position="449"/>
        <end position="468"/>
    </location>
</feature>
<sequence>MENNQGSQVQPSKEADIPPEKILHPKNPQNFLGTDGITKLILQYSIPSIIGLLVNALYNIVDQIFIGIGIGYLGIAAANVAQPLTTLSIAFALLFGVGGATNYSLFLGKGNTKRANQLAGNGIIFLILSGTVLGFGTLIFLKPTLYLLGATDLVMPYAIPYTALIAIGLPFLTFTHGACTYIRADGSPTYSMVVQLIGSVFNLIFDPVFLFACHMGILGIALATALSQILTAAISVHYLIKKRRLMSFGKKDMLPTTNCLKPISAIGFGVFINQIAGAAVLIVLNDVLRHYGAASTYGSEIPIAAAGVASKVFILYQAFTIGIVQGFQPVLAYNYGARLYDRVKQIYQVSLSLSSLFSIVTFLLCMIFPGQISSLFGTKNVAFYAFTTRFLRIYMLLTFANGIQPIVYNILNSIGKVKSGMIATLSRQILFAIPLLILLPALFGLEGALWAVPIADFLAAILSIILFAREMKEINKLILKSSENTASG</sequence>
<evidence type="ECO:0000256" key="10">
    <source>
        <dbReference type="SAM" id="MobiDB-lite"/>
    </source>
</evidence>
<gene>
    <name evidence="12" type="primary">matE8</name>
    <name evidence="12" type="ordered locus">Awo_c34640</name>
</gene>
<feature type="transmembrane region" description="Helical" evidence="11">
    <location>
        <begin position="64"/>
        <end position="81"/>
    </location>
</feature>
<keyword evidence="8 11" id="KW-0472">Membrane</keyword>
<evidence type="ECO:0000256" key="11">
    <source>
        <dbReference type="SAM" id="Phobius"/>
    </source>
</evidence>
<dbReference type="GO" id="GO:0042910">
    <property type="term" value="F:xenobiotic transmembrane transporter activity"/>
    <property type="evidence" value="ECO:0007669"/>
    <property type="project" value="InterPro"/>
</dbReference>
<feature type="transmembrane region" description="Helical" evidence="11">
    <location>
        <begin position="40"/>
        <end position="57"/>
    </location>
</feature>
<dbReference type="eggNOG" id="COG0534">
    <property type="taxonomic scope" value="Bacteria"/>
</dbReference>
<dbReference type="InterPro" id="IPR048279">
    <property type="entry name" value="MdtK-like"/>
</dbReference>
<evidence type="ECO:0000256" key="5">
    <source>
        <dbReference type="ARBA" id="ARBA00022475"/>
    </source>
</evidence>
<dbReference type="OrthoDB" id="9811110at2"/>
<dbReference type="AlphaFoldDB" id="H6LBR5"/>
<dbReference type="RefSeq" id="WP_014357778.1">
    <property type="nucleotide sequence ID" value="NC_016894.1"/>
</dbReference>
<dbReference type="PANTHER" id="PTHR43823">
    <property type="entry name" value="SPORULATION PROTEIN YKVU"/>
    <property type="match status" value="1"/>
</dbReference>
<proteinExistence type="inferred from homology"/>
<evidence type="ECO:0000313" key="13">
    <source>
        <dbReference type="Proteomes" id="UP000007177"/>
    </source>
</evidence>
<feature type="region of interest" description="Disordered" evidence="10">
    <location>
        <begin position="1"/>
        <end position="22"/>
    </location>
</feature>
<feature type="transmembrane region" description="Helical" evidence="11">
    <location>
        <begin position="161"/>
        <end position="182"/>
    </location>
</feature>
<dbReference type="EMBL" id="CP002987">
    <property type="protein sequence ID" value="AFA50188.1"/>
    <property type="molecule type" value="Genomic_DNA"/>
</dbReference>
<feature type="transmembrane region" description="Helical" evidence="11">
    <location>
        <begin position="118"/>
        <end position="141"/>
    </location>
</feature>
<name>H6LBR5_ACEWD</name>
<feature type="compositionally biased region" description="Basic and acidic residues" evidence="10">
    <location>
        <begin position="13"/>
        <end position="22"/>
    </location>
</feature>
<dbReference type="PANTHER" id="PTHR43823:SF3">
    <property type="entry name" value="MULTIDRUG EXPORT PROTEIN MEPA"/>
    <property type="match status" value="1"/>
</dbReference>
<dbReference type="PIRSF" id="PIRSF006603">
    <property type="entry name" value="DinF"/>
    <property type="match status" value="1"/>
</dbReference>
<evidence type="ECO:0000256" key="6">
    <source>
        <dbReference type="ARBA" id="ARBA00022692"/>
    </source>
</evidence>
<feature type="compositionally biased region" description="Polar residues" evidence="10">
    <location>
        <begin position="1"/>
        <end position="11"/>
    </location>
</feature>
<keyword evidence="9" id="KW-0046">Antibiotic resistance</keyword>
<reference evidence="12 13" key="2">
    <citation type="journal article" date="2012" name="PLoS ONE">
        <title>An ancient pathway combining carbon dioxide fixation with the generation and utilization of a sodium ion gradient for ATP synthesis.</title>
        <authorList>
            <person name="Poehlein A."/>
            <person name="Schmidt S."/>
            <person name="Kaster A.K."/>
            <person name="Goenrich M."/>
            <person name="Vollmers J."/>
            <person name="Thurmer A."/>
            <person name="Bertsch J."/>
            <person name="Schuchmann K."/>
            <person name="Voigt B."/>
            <person name="Hecker M."/>
            <person name="Daniel R."/>
            <person name="Thauer R.K."/>
            <person name="Gottschalk G."/>
            <person name="Muller V."/>
        </authorList>
    </citation>
    <scope>NUCLEOTIDE SEQUENCE [LARGE SCALE GENOMIC DNA]</scope>
    <source>
        <strain evidence="13">ATCC 29683 / DSM 1030 / JCM 2381 / KCTC 1655 / WB1</strain>
    </source>
</reference>
<organism evidence="12 13">
    <name type="scientific">Acetobacterium woodii (strain ATCC 29683 / DSM 1030 / JCM 2381 / KCTC 1655 / WB1)</name>
    <dbReference type="NCBI Taxonomy" id="931626"/>
    <lineage>
        <taxon>Bacteria</taxon>
        <taxon>Bacillati</taxon>
        <taxon>Bacillota</taxon>
        <taxon>Clostridia</taxon>
        <taxon>Eubacteriales</taxon>
        <taxon>Eubacteriaceae</taxon>
        <taxon>Acetobacterium</taxon>
    </lineage>
</organism>
<evidence type="ECO:0000256" key="7">
    <source>
        <dbReference type="ARBA" id="ARBA00022989"/>
    </source>
</evidence>
<keyword evidence="13" id="KW-1185">Reference proteome</keyword>
<dbReference type="InterPro" id="IPR045070">
    <property type="entry name" value="MATE_MepA-like"/>
</dbReference>
<protein>
    <recommendedName>
        <fullName evidence="3">Multidrug export protein MepA</fullName>
    </recommendedName>
</protein>
<evidence type="ECO:0000256" key="1">
    <source>
        <dbReference type="ARBA" id="ARBA00004651"/>
    </source>
</evidence>
<dbReference type="GO" id="GO:0005886">
    <property type="term" value="C:plasma membrane"/>
    <property type="evidence" value="ECO:0007669"/>
    <property type="project" value="UniProtKB-SubCell"/>
</dbReference>
<dbReference type="InterPro" id="IPR002528">
    <property type="entry name" value="MATE_fam"/>
</dbReference>
<keyword evidence="7 11" id="KW-1133">Transmembrane helix</keyword>
<keyword evidence="6 11" id="KW-0812">Transmembrane</keyword>
<comment type="similarity">
    <text evidence="2">Belongs to the multi antimicrobial extrusion (MATE) (TC 2.A.66.1) family. MepA subfamily.</text>
</comment>
<dbReference type="Proteomes" id="UP000007177">
    <property type="component" value="Chromosome"/>
</dbReference>
<dbReference type="GO" id="GO:0015297">
    <property type="term" value="F:antiporter activity"/>
    <property type="evidence" value="ECO:0007669"/>
    <property type="project" value="InterPro"/>
</dbReference>
<dbReference type="STRING" id="931626.Awo_c34640"/>
<dbReference type="KEGG" id="awo:Awo_c34640"/>
<dbReference type="Pfam" id="PF01554">
    <property type="entry name" value="MatE"/>
    <property type="match status" value="2"/>
</dbReference>
<feature type="transmembrane region" description="Helical" evidence="11">
    <location>
        <begin position="346"/>
        <end position="370"/>
    </location>
</feature>
<feature type="transmembrane region" description="Helical" evidence="11">
    <location>
        <begin position="87"/>
        <end position="106"/>
    </location>
</feature>
<dbReference type="GO" id="GO:0046677">
    <property type="term" value="P:response to antibiotic"/>
    <property type="evidence" value="ECO:0007669"/>
    <property type="project" value="UniProtKB-KW"/>
</dbReference>
<feature type="transmembrane region" description="Helical" evidence="11">
    <location>
        <begin position="189"/>
        <end position="211"/>
    </location>
</feature>
<dbReference type="HOGENOM" id="CLU_012893_0_0_9"/>
<accession>H6LBR5</accession>
<evidence type="ECO:0000313" key="12">
    <source>
        <dbReference type="EMBL" id="AFA50188.1"/>
    </source>
</evidence>
<comment type="subcellular location">
    <subcellularLocation>
        <location evidence="1">Cell membrane</location>
        <topology evidence="1">Multi-pass membrane protein</topology>
    </subcellularLocation>
</comment>
<evidence type="ECO:0000256" key="2">
    <source>
        <dbReference type="ARBA" id="ARBA00008417"/>
    </source>
</evidence>
<feature type="transmembrane region" description="Helical" evidence="11">
    <location>
        <begin position="423"/>
        <end position="443"/>
    </location>
</feature>
<feature type="transmembrane region" description="Helical" evidence="11">
    <location>
        <begin position="260"/>
        <end position="283"/>
    </location>
</feature>
<evidence type="ECO:0000256" key="4">
    <source>
        <dbReference type="ARBA" id="ARBA00022448"/>
    </source>
</evidence>
<evidence type="ECO:0000256" key="9">
    <source>
        <dbReference type="ARBA" id="ARBA00023251"/>
    </source>
</evidence>
<dbReference type="CDD" id="cd13143">
    <property type="entry name" value="MATE_MepA_like"/>
    <property type="match status" value="1"/>
</dbReference>
<evidence type="ECO:0000256" key="3">
    <source>
        <dbReference type="ARBA" id="ARBA00022106"/>
    </source>
</evidence>
<keyword evidence="4" id="KW-0813">Transport</keyword>
<feature type="transmembrane region" description="Helical" evidence="11">
    <location>
        <begin position="390"/>
        <end position="411"/>
    </location>
</feature>